<organism evidence="1 2">
    <name type="scientific">Hypothenemus hampei</name>
    <name type="common">Coffee berry borer</name>
    <dbReference type="NCBI Taxonomy" id="57062"/>
    <lineage>
        <taxon>Eukaryota</taxon>
        <taxon>Metazoa</taxon>
        <taxon>Ecdysozoa</taxon>
        <taxon>Arthropoda</taxon>
        <taxon>Hexapoda</taxon>
        <taxon>Insecta</taxon>
        <taxon>Pterygota</taxon>
        <taxon>Neoptera</taxon>
        <taxon>Endopterygota</taxon>
        <taxon>Coleoptera</taxon>
        <taxon>Polyphaga</taxon>
        <taxon>Cucujiformia</taxon>
        <taxon>Curculionidae</taxon>
        <taxon>Scolytinae</taxon>
        <taxon>Hypothenemus</taxon>
    </lineage>
</organism>
<dbReference type="EMBL" id="JBDJPC010000006">
    <property type="protein sequence ID" value="KAL1497736.1"/>
    <property type="molecule type" value="Genomic_DNA"/>
</dbReference>
<comment type="caution">
    <text evidence="1">The sequence shown here is derived from an EMBL/GenBank/DDBJ whole genome shotgun (WGS) entry which is preliminary data.</text>
</comment>
<gene>
    <name evidence="1" type="ORF">ABEB36_008643</name>
</gene>
<proteinExistence type="predicted"/>
<dbReference type="AlphaFoldDB" id="A0ABD1EN13"/>
<reference evidence="1 2" key="1">
    <citation type="submission" date="2024-05" db="EMBL/GenBank/DDBJ databases">
        <title>Genetic variation in Jamaican populations of the coffee berry borer (Hypothenemus hampei).</title>
        <authorList>
            <person name="Errbii M."/>
            <person name="Myrie A."/>
        </authorList>
    </citation>
    <scope>NUCLEOTIDE SEQUENCE [LARGE SCALE GENOMIC DNA]</scope>
    <source>
        <strain evidence="1">JA-Hopewell-2020-01-JO</strain>
        <tissue evidence="1">Whole body</tissue>
    </source>
</reference>
<dbReference type="Proteomes" id="UP001566132">
    <property type="component" value="Unassembled WGS sequence"/>
</dbReference>
<evidence type="ECO:0000313" key="1">
    <source>
        <dbReference type="EMBL" id="KAL1497736.1"/>
    </source>
</evidence>
<sequence length="142" mass="16764">MRLLTRRQQLRCPLYMRLPIGHTLDLSFSRDKMVKQPLNLEFDLFVKQKNNNILDFVLNFPRFEVYELQFGFFFLGLVAEIWALLLHESWLPSVPKKSPARQANFSASRAVYHNHYESRSEAIIQMPHRKRRSTTSLVGSLL</sequence>
<evidence type="ECO:0000313" key="2">
    <source>
        <dbReference type="Proteomes" id="UP001566132"/>
    </source>
</evidence>
<protein>
    <submittedName>
        <fullName evidence="1">Uncharacterized protein</fullName>
    </submittedName>
</protein>
<accession>A0ABD1EN13</accession>
<name>A0ABD1EN13_HYPHA</name>
<keyword evidence="2" id="KW-1185">Reference proteome</keyword>